<dbReference type="PANTHER" id="PTHR45626">
    <property type="entry name" value="TRANSCRIPTION TERMINATION FACTOR 2-RELATED"/>
    <property type="match status" value="1"/>
</dbReference>
<dbReference type="InterPro" id="IPR001650">
    <property type="entry name" value="Helicase_C-like"/>
</dbReference>
<dbReference type="PROSITE" id="PS51194">
    <property type="entry name" value="HELICASE_CTER"/>
    <property type="match status" value="1"/>
</dbReference>
<dbReference type="GO" id="GO:0008094">
    <property type="term" value="F:ATP-dependent activity, acting on DNA"/>
    <property type="evidence" value="ECO:0007669"/>
    <property type="project" value="TreeGrafter"/>
</dbReference>
<dbReference type="SMART" id="SM00487">
    <property type="entry name" value="DEXDc"/>
    <property type="match status" value="1"/>
</dbReference>
<keyword evidence="1" id="KW-0547">Nucleotide-binding</keyword>
<evidence type="ECO:0000313" key="8">
    <source>
        <dbReference type="Proteomes" id="UP000326950"/>
    </source>
</evidence>
<dbReference type="SMART" id="SM00490">
    <property type="entry name" value="HELICc"/>
    <property type="match status" value="1"/>
</dbReference>
<sequence length="1010" mass="112996">MVTAGFLESLVKGCGRKRVWEENNDDSFGEREDTGAKFIKTTTTPRASRYHSPNVSPSFSTPIITTQLPSPEVLLEPENITAVLPYTQFLPIPDTRDYVPFGANQGTSHSLQHLTQQQSTPSRTTPSTTDQDRIAVDQQNVRTVPYAQPMPVSDFTSHLPLELDQTLSHSLQHLLEQQSTLSPITPGAAGQTQVFAMPDLDCSSFSDTENMIIPRPTPHLKETEYYKEVDGFKDVTKNDCNVCMGMIVSSVFCRNFPTKSTDRISMNVRVFDDFLKLYIASSGRYAGLLDSPTLSRVMQDFTTRFSVTCMRLDGKDTEVQPPAKESISIQVVIYGLQEEMSMVGKVLSDGDLFLQHPVQSDPSVPYANPHFFLFPGTPMPDLEDLEIDAISSPLELKESLDKSYADVVSQIFDCADGPASFARVGPSPRLRTELQEHQIKALAMMTEKEQGALETADFPSLWEIYYVNSTVGYRHVITKRIQQARPTPLSGGILADEMGLGKTLSVLALIAWSLDNLPPQATGLRTTLIITTKSAIPGWQQQVERHIWPGQIRFGVYHGSTRRKYSSASLIENDIIITTYDTLRSEWCNRAEDSVLFHKHGVWPRIVLDEGKIRNRSSNTFKAACAIPALNRWCLTGTPIHNKLDDFGALLSFIGVPPFDGPEGKASFNYWITAPTHASIKHSRDLNRLKKIVSTTCLRRTKHSVQVQLKIPRRIDREHLIDLDATESNVYNFFKCRASLLVTGNLTHDRMVSQPHSGNILALIHILRKVCNHGERLLPSSALEAWKSQISPPMNSGIREETLSPAASTSLLSCGFPVPPNALLHTTHTSESHYRPSSKVKALLMNLRHEQARNRYESGELVVKSVIFSYWAKMLDLLGTALQANHFEFERIDGRSSFEQRSVALKRFRESSSCTIMLATIGSMAEGVDLTAASHVHIIEPQWNPMIEAQALDRVHRIGQTRDVVTTRYIIRNSIETYVQDVQKAKLKLAQQSLGDPATIRTAFNEQHLK</sequence>
<evidence type="ECO:0000259" key="6">
    <source>
        <dbReference type="PROSITE" id="PS51194"/>
    </source>
</evidence>
<keyword evidence="8" id="KW-1185">Reference proteome</keyword>
<dbReference type="Gene3D" id="3.40.50.300">
    <property type="entry name" value="P-loop containing nucleotide triphosphate hydrolases"/>
    <property type="match status" value="1"/>
</dbReference>
<reference evidence="7 8" key="1">
    <citation type="submission" date="2019-04" db="EMBL/GenBank/DDBJ databases">
        <title>Friends and foes A comparative genomics study of 23 Aspergillus species from section Flavi.</title>
        <authorList>
            <consortium name="DOE Joint Genome Institute"/>
            <person name="Kjaerbolling I."/>
            <person name="Vesth T."/>
            <person name="Frisvad J.C."/>
            <person name="Nybo J.L."/>
            <person name="Theobald S."/>
            <person name="Kildgaard S."/>
            <person name="Isbrandt T."/>
            <person name="Kuo A."/>
            <person name="Sato A."/>
            <person name="Lyhne E.K."/>
            <person name="Kogle M.E."/>
            <person name="Wiebenga A."/>
            <person name="Kun R.S."/>
            <person name="Lubbers R.J."/>
            <person name="Makela M.R."/>
            <person name="Barry K."/>
            <person name="Chovatia M."/>
            <person name="Clum A."/>
            <person name="Daum C."/>
            <person name="Haridas S."/>
            <person name="He G."/>
            <person name="LaButti K."/>
            <person name="Lipzen A."/>
            <person name="Mondo S."/>
            <person name="Riley R."/>
            <person name="Salamov A."/>
            <person name="Simmons B.A."/>
            <person name="Magnuson J.K."/>
            <person name="Henrissat B."/>
            <person name="Mortensen U.H."/>
            <person name="Larsen T.O."/>
            <person name="Devries R.P."/>
            <person name="Grigoriev I.V."/>
            <person name="Machida M."/>
            <person name="Baker S.E."/>
            <person name="Andersen M.R."/>
        </authorList>
    </citation>
    <scope>NUCLEOTIDE SEQUENCE [LARGE SCALE GENOMIC DNA]</scope>
    <source>
        <strain evidence="7 8">CBS 117626</strain>
    </source>
</reference>
<dbReference type="SUPFAM" id="SSF52540">
    <property type="entry name" value="P-loop containing nucleoside triphosphate hydrolases"/>
    <property type="match status" value="2"/>
</dbReference>
<feature type="compositionally biased region" description="Low complexity" evidence="4">
    <location>
        <begin position="107"/>
        <end position="129"/>
    </location>
</feature>
<dbReference type="EMBL" id="ML738611">
    <property type="protein sequence ID" value="KAE8164087.1"/>
    <property type="molecule type" value="Genomic_DNA"/>
</dbReference>
<evidence type="ECO:0000313" key="7">
    <source>
        <dbReference type="EMBL" id="KAE8164087.1"/>
    </source>
</evidence>
<accession>A0A5N6UZN7</accession>
<dbReference type="InterPro" id="IPR027417">
    <property type="entry name" value="P-loop_NTPase"/>
</dbReference>
<dbReference type="InterPro" id="IPR000330">
    <property type="entry name" value="SNF2_N"/>
</dbReference>
<dbReference type="InterPro" id="IPR049730">
    <property type="entry name" value="SNF2/RAD54-like_C"/>
</dbReference>
<evidence type="ECO:0000259" key="5">
    <source>
        <dbReference type="PROSITE" id="PS51192"/>
    </source>
</evidence>
<dbReference type="GO" id="GO:0016787">
    <property type="term" value="F:hydrolase activity"/>
    <property type="evidence" value="ECO:0007669"/>
    <property type="project" value="UniProtKB-KW"/>
</dbReference>
<dbReference type="CDD" id="cd18008">
    <property type="entry name" value="DEXDc_SHPRH-like"/>
    <property type="match status" value="1"/>
</dbReference>
<gene>
    <name evidence="7" type="ORF">BDV40DRAFT_298801</name>
</gene>
<keyword evidence="3" id="KW-0067">ATP-binding</keyword>
<proteinExistence type="predicted"/>
<dbReference type="InterPro" id="IPR014001">
    <property type="entry name" value="Helicase_ATP-bd"/>
</dbReference>
<dbReference type="GO" id="GO:0005634">
    <property type="term" value="C:nucleus"/>
    <property type="evidence" value="ECO:0007669"/>
    <property type="project" value="TreeGrafter"/>
</dbReference>
<dbReference type="InterPro" id="IPR050628">
    <property type="entry name" value="SNF2_RAD54_helicase_TF"/>
</dbReference>
<evidence type="ECO:0000256" key="4">
    <source>
        <dbReference type="SAM" id="MobiDB-lite"/>
    </source>
</evidence>
<dbReference type="Gene3D" id="3.40.50.10810">
    <property type="entry name" value="Tandem AAA-ATPase domain"/>
    <property type="match status" value="1"/>
</dbReference>
<evidence type="ECO:0000256" key="1">
    <source>
        <dbReference type="ARBA" id="ARBA00022741"/>
    </source>
</evidence>
<dbReference type="OrthoDB" id="448448at2759"/>
<dbReference type="Pfam" id="PF00176">
    <property type="entry name" value="SNF2-rel_dom"/>
    <property type="match status" value="1"/>
</dbReference>
<feature type="domain" description="Helicase C-terminal" evidence="6">
    <location>
        <begin position="839"/>
        <end position="995"/>
    </location>
</feature>
<dbReference type="GO" id="GO:0006281">
    <property type="term" value="P:DNA repair"/>
    <property type="evidence" value="ECO:0007669"/>
    <property type="project" value="TreeGrafter"/>
</dbReference>
<dbReference type="InterPro" id="IPR038718">
    <property type="entry name" value="SNF2-like_sf"/>
</dbReference>
<protein>
    <submittedName>
        <fullName evidence="7">SNF2 family N-terminal domain-containing protein</fullName>
    </submittedName>
</protein>
<dbReference type="GO" id="GO:0005524">
    <property type="term" value="F:ATP binding"/>
    <property type="evidence" value="ECO:0007669"/>
    <property type="project" value="UniProtKB-KW"/>
</dbReference>
<evidence type="ECO:0000256" key="3">
    <source>
        <dbReference type="ARBA" id="ARBA00022840"/>
    </source>
</evidence>
<dbReference type="CDD" id="cd18793">
    <property type="entry name" value="SF2_C_SNF"/>
    <property type="match status" value="1"/>
</dbReference>
<dbReference type="PROSITE" id="PS51192">
    <property type="entry name" value="HELICASE_ATP_BIND_1"/>
    <property type="match status" value="1"/>
</dbReference>
<feature type="region of interest" description="Disordered" evidence="4">
    <location>
        <begin position="100"/>
        <end position="131"/>
    </location>
</feature>
<dbReference type="Proteomes" id="UP000326950">
    <property type="component" value="Unassembled WGS sequence"/>
</dbReference>
<dbReference type="PANTHER" id="PTHR45626:SF52">
    <property type="entry name" value="SINGLE-STRANDED DNA-DEPENDENT ATPASE (EUROFUNG)"/>
    <property type="match status" value="1"/>
</dbReference>
<dbReference type="AlphaFoldDB" id="A0A5N6UZN7"/>
<evidence type="ECO:0000256" key="2">
    <source>
        <dbReference type="ARBA" id="ARBA00022801"/>
    </source>
</evidence>
<organism evidence="7 8">
    <name type="scientific">Aspergillus tamarii</name>
    <dbReference type="NCBI Taxonomy" id="41984"/>
    <lineage>
        <taxon>Eukaryota</taxon>
        <taxon>Fungi</taxon>
        <taxon>Dikarya</taxon>
        <taxon>Ascomycota</taxon>
        <taxon>Pezizomycotina</taxon>
        <taxon>Eurotiomycetes</taxon>
        <taxon>Eurotiomycetidae</taxon>
        <taxon>Eurotiales</taxon>
        <taxon>Aspergillaceae</taxon>
        <taxon>Aspergillus</taxon>
        <taxon>Aspergillus subgen. Circumdati</taxon>
    </lineage>
</organism>
<feature type="domain" description="Helicase ATP-binding" evidence="5">
    <location>
        <begin position="483"/>
        <end position="657"/>
    </location>
</feature>
<keyword evidence="2" id="KW-0378">Hydrolase</keyword>
<name>A0A5N6UZN7_ASPTM</name>
<dbReference type="Pfam" id="PF00271">
    <property type="entry name" value="Helicase_C"/>
    <property type="match status" value="1"/>
</dbReference>